<gene>
    <name evidence="6" type="ORF">GL279_08565</name>
</gene>
<keyword evidence="2" id="KW-0285">Flavoprotein</keyword>
<dbReference type="PANTHER" id="PTHR43400:SF10">
    <property type="entry name" value="3-OXOSTEROID 1-DEHYDROGENASE"/>
    <property type="match status" value="1"/>
</dbReference>
<proteinExistence type="predicted"/>
<dbReference type="PANTHER" id="PTHR43400">
    <property type="entry name" value="FUMARATE REDUCTASE"/>
    <property type="match status" value="1"/>
</dbReference>
<dbReference type="Proteomes" id="UP000442533">
    <property type="component" value="Unassembled WGS sequence"/>
</dbReference>
<dbReference type="InterPro" id="IPR027477">
    <property type="entry name" value="Succ_DH/fumarate_Rdtase_cat_sf"/>
</dbReference>
<evidence type="ECO:0000256" key="4">
    <source>
        <dbReference type="ARBA" id="ARBA00023002"/>
    </source>
</evidence>
<dbReference type="GO" id="GO:0016491">
    <property type="term" value="F:oxidoreductase activity"/>
    <property type="evidence" value="ECO:0007669"/>
    <property type="project" value="UniProtKB-KW"/>
</dbReference>
<dbReference type="Gene3D" id="3.50.50.60">
    <property type="entry name" value="FAD/NAD(P)-binding domain"/>
    <property type="match status" value="2"/>
</dbReference>
<evidence type="ECO:0000256" key="1">
    <source>
        <dbReference type="ARBA" id="ARBA00001974"/>
    </source>
</evidence>
<sequence length="573" mass="59901">MPFKLFDGGEAVDCDLLVIGSGAAGLTAAVTAAKSGLSVIVAEKAEVLGGTTAWSGGWTWAPLNPVARRAGIVEDPEAPRRYLQSVLGPHFDAGKVDAFLYHAPRMVGFLEAAGLEFEGGLKIPDTYGHQPGAGMGGRSVIAAPFDGRRLGPLIGLLRKPMRETSFMGMTIQAGPDLRAFMTMLRSGPAFAHVTRRFGRHLWDLARHGRGMQLRNGNALVARLMLAADGLGVRFLTNAPAQELLSDGTGRVCGAVLGGPEGARRVVARRGVLLATGGFGHDAARRAAQFPHDDCHTSLSVPEASGDGLRLAEAVGGVQDRGLASPGAWCPVSEVPWPDGRRGVFPHIIERGKPGIIGVLANGRRFCNEGLGYHDYVTALLEAVGPQGVPESWLVCSHAFQRRYGLGISRPAPVPLGAWLRNGYLKKGDTPEELARACGIDPEGLVATLAEWNAGAARGEDPAFGRGTSAYMRLQGDPDVTPNPCVAPIAKGPFYAVRVTPGSFGTFAGLKSDGRARVLDAGGAPVAGLYAAGCDMASVMGGYYPAGGINIGPAMTFGHIAALDAAGLYEEHRP</sequence>
<feature type="domain" description="FAD-dependent oxidoreductase 2 FAD-binding" evidence="5">
    <location>
        <begin position="15"/>
        <end position="549"/>
    </location>
</feature>
<dbReference type="SUPFAM" id="SSF51905">
    <property type="entry name" value="FAD/NAD(P)-binding domain"/>
    <property type="match status" value="1"/>
</dbReference>
<dbReference type="GO" id="GO:0008202">
    <property type="term" value="P:steroid metabolic process"/>
    <property type="evidence" value="ECO:0007669"/>
    <property type="project" value="UniProtKB-ARBA"/>
</dbReference>
<accession>A0A844H603</accession>
<reference evidence="6 7" key="1">
    <citation type="submission" date="2019-11" db="EMBL/GenBank/DDBJ databases">
        <authorList>
            <person name="Dong K."/>
        </authorList>
    </citation>
    <scope>NUCLEOTIDE SEQUENCE [LARGE SCALE GENOMIC DNA]</scope>
    <source>
        <strain evidence="6 7">JCM 17370</strain>
    </source>
</reference>
<dbReference type="OrthoDB" id="3178130at2"/>
<dbReference type="InterPro" id="IPR050315">
    <property type="entry name" value="FAD-oxidoreductase_2"/>
</dbReference>
<name>A0A844H603_9RHOB</name>
<dbReference type="InterPro" id="IPR003953">
    <property type="entry name" value="FAD-dep_OxRdtase_2_FAD-bd"/>
</dbReference>
<evidence type="ECO:0000259" key="5">
    <source>
        <dbReference type="Pfam" id="PF00890"/>
    </source>
</evidence>
<comment type="caution">
    <text evidence="6">The sequence shown here is derived from an EMBL/GenBank/DDBJ whole genome shotgun (WGS) entry which is preliminary data.</text>
</comment>
<dbReference type="NCBIfam" id="NF004789">
    <property type="entry name" value="PRK06134.1"/>
    <property type="match status" value="1"/>
</dbReference>
<dbReference type="PRINTS" id="PR00469">
    <property type="entry name" value="PNDRDTASEII"/>
</dbReference>
<organism evidence="6 7">
    <name type="scientific">Paracoccus limosus</name>
    <dbReference type="NCBI Taxonomy" id="913252"/>
    <lineage>
        <taxon>Bacteria</taxon>
        <taxon>Pseudomonadati</taxon>
        <taxon>Pseudomonadota</taxon>
        <taxon>Alphaproteobacteria</taxon>
        <taxon>Rhodobacterales</taxon>
        <taxon>Paracoccaceae</taxon>
        <taxon>Paracoccus</taxon>
    </lineage>
</organism>
<evidence type="ECO:0000256" key="2">
    <source>
        <dbReference type="ARBA" id="ARBA00022630"/>
    </source>
</evidence>
<dbReference type="InterPro" id="IPR036188">
    <property type="entry name" value="FAD/NAD-bd_sf"/>
</dbReference>
<evidence type="ECO:0000256" key="3">
    <source>
        <dbReference type="ARBA" id="ARBA00022827"/>
    </source>
</evidence>
<dbReference type="EMBL" id="WMIF01000009">
    <property type="protein sequence ID" value="MTH34651.1"/>
    <property type="molecule type" value="Genomic_DNA"/>
</dbReference>
<dbReference type="AlphaFoldDB" id="A0A844H603"/>
<comment type="cofactor">
    <cofactor evidence="1">
        <name>FAD</name>
        <dbReference type="ChEBI" id="CHEBI:57692"/>
    </cofactor>
</comment>
<dbReference type="SUPFAM" id="SSF56425">
    <property type="entry name" value="Succinate dehydrogenase/fumarate reductase flavoprotein, catalytic domain"/>
    <property type="match status" value="1"/>
</dbReference>
<keyword evidence="3" id="KW-0274">FAD</keyword>
<evidence type="ECO:0000313" key="6">
    <source>
        <dbReference type="EMBL" id="MTH34651.1"/>
    </source>
</evidence>
<dbReference type="Pfam" id="PF00890">
    <property type="entry name" value="FAD_binding_2"/>
    <property type="match status" value="1"/>
</dbReference>
<keyword evidence="7" id="KW-1185">Reference proteome</keyword>
<protein>
    <submittedName>
        <fullName evidence="6">FAD-dependent oxidoreductase</fullName>
    </submittedName>
</protein>
<keyword evidence="4" id="KW-0560">Oxidoreductase</keyword>
<evidence type="ECO:0000313" key="7">
    <source>
        <dbReference type="Proteomes" id="UP000442533"/>
    </source>
</evidence>